<keyword evidence="3" id="KW-1185">Reference proteome</keyword>
<accession>A0A8H6ZU99</accession>
<reference evidence="2" key="1">
    <citation type="submission" date="2019-07" db="EMBL/GenBank/DDBJ databases">
        <authorList>
            <person name="Palmer J.M."/>
        </authorList>
    </citation>
    <scope>NUCLEOTIDE SEQUENCE</scope>
    <source>
        <strain evidence="2">PC9</strain>
    </source>
</reference>
<feature type="compositionally biased region" description="Basic and acidic residues" evidence="1">
    <location>
        <begin position="323"/>
        <end position="332"/>
    </location>
</feature>
<evidence type="ECO:0000313" key="2">
    <source>
        <dbReference type="EMBL" id="KAF7431016.1"/>
    </source>
</evidence>
<evidence type="ECO:0000256" key="1">
    <source>
        <dbReference type="SAM" id="MobiDB-lite"/>
    </source>
</evidence>
<dbReference type="VEuPathDB" id="FungiDB:PC9H_006731"/>
<comment type="caution">
    <text evidence="2">The sequence shown here is derived from an EMBL/GenBank/DDBJ whole genome shotgun (WGS) entry which is preliminary data.</text>
</comment>
<dbReference type="EMBL" id="JACETU010000004">
    <property type="protein sequence ID" value="KAF7431016.1"/>
    <property type="molecule type" value="Genomic_DNA"/>
</dbReference>
<dbReference type="AlphaFoldDB" id="A0A8H6ZU99"/>
<sequence length="342" mass="38036">MQKIPSDLEQFKKVAEAVVEQDSDRAGRCPSPIPKTEWRHECTCDRGSSNICCRPSSSPALPNILHRNMTSLGHLELVDIPISAELSLLPRLTYLKLWAAATASLLLVSKQHSSKLEELDVSGVVKDESPILRVELPNLSRISIVSRDLGASAIFAKINYPFSARVHFNHSHHLPAEPDFSHLAKLCAWLADPGGLAISKAIIRSGSRRSGTIPPFVESLCFNYLSFELDIEPHYQYPAWCCASSSPLIPELMKASNDSPPLPELRTVYLWACNLHPNHDGRDTTVFNALGALLKERKHIMIPVGHMAIRMCSKSLHKLNEKMSGFDKDGGRTRRKQIRLGI</sequence>
<feature type="compositionally biased region" description="Basic residues" evidence="1">
    <location>
        <begin position="333"/>
        <end position="342"/>
    </location>
</feature>
<gene>
    <name evidence="2" type="ORF">PC9H_006731</name>
</gene>
<dbReference type="Proteomes" id="UP000623687">
    <property type="component" value="Unassembled WGS sequence"/>
</dbReference>
<feature type="region of interest" description="Disordered" evidence="1">
    <location>
        <begin position="323"/>
        <end position="342"/>
    </location>
</feature>
<evidence type="ECO:0000313" key="3">
    <source>
        <dbReference type="Proteomes" id="UP000623687"/>
    </source>
</evidence>
<proteinExistence type="predicted"/>
<dbReference type="SUPFAM" id="SSF52047">
    <property type="entry name" value="RNI-like"/>
    <property type="match status" value="1"/>
</dbReference>
<name>A0A8H6ZU99_PLEOS</name>
<dbReference type="RefSeq" id="XP_036632294.1">
    <property type="nucleotide sequence ID" value="XM_036776275.1"/>
</dbReference>
<protein>
    <submittedName>
        <fullName evidence="2">Uncharacterized protein</fullName>
    </submittedName>
</protein>
<organism evidence="2 3">
    <name type="scientific">Pleurotus ostreatus</name>
    <name type="common">Oyster mushroom</name>
    <name type="synonym">White-rot fungus</name>
    <dbReference type="NCBI Taxonomy" id="5322"/>
    <lineage>
        <taxon>Eukaryota</taxon>
        <taxon>Fungi</taxon>
        <taxon>Dikarya</taxon>
        <taxon>Basidiomycota</taxon>
        <taxon>Agaricomycotina</taxon>
        <taxon>Agaricomycetes</taxon>
        <taxon>Agaricomycetidae</taxon>
        <taxon>Agaricales</taxon>
        <taxon>Pleurotineae</taxon>
        <taxon>Pleurotaceae</taxon>
        <taxon>Pleurotus</taxon>
    </lineage>
</organism>
<dbReference type="GeneID" id="59376549"/>